<evidence type="ECO:0000313" key="4">
    <source>
        <dbReference type="EMBL" id="MFG6485299.1"/>
    </source>
</evidence>
<dbReference type="Pfam" id="PF07963">
    <property type="entry name" value="N_methyl"/>
    <property type="match status" value="1"/>
</dbReference>
<feature type="compositionally biased region" description="Basic residues" evidence="2">
    <location>
        <begin position="1"/>
        <end position="10"/>
    </location>
</feature>
<feature type="compositionally biased region" description="Low complexity" evidence="2">
    <location>
        <begin position="13"/>
        <end position="23"/>
    </location>
</feature>
<reference evidence="4 5" key="1">
    <citation type="submission" date="2024-08" db="EMBL/GenBank/DDBJ databases">
        <authorList>
            <person name="Lu H."/>
        </authorList>
    </citation>
    <scope>NUCLEOTIDE SEQUENCE [LARGE SCALE GENOMIC DNA]</scope>
    <source>
        <strain evidence="4 5">BYS78W</strain>
    </source>
</reference>
<dbReference type="PROSITE" id="PS00409">
    <property type="entry name" value="PROKAR_NTER_METHYL"/>
    <property type="match status" value="1"/>
</dbReference>
<keyword evidence="5" id="KW-1185">Reference proteome</keyword>
<evidence type="ECO:0000313" key="5">
    <source>
        <dbReference type="Proteomes" id="UP001606134"/>
    </source>
</evidence>
<name>A0ABW7H5X8_9BURK</name>
<dbReference type="Proteomes" id="UP001606134">
    <property type="component" value="Unassembled WGS sequence"/>
</dbReference>
<comment type="caution">
    <text evidence="4">The sequence shown here is derived from an EMBL/GenBank/DDBJ whole genome shotgun (WGS) entry which is preliminary data.</text>
</comment>
<evidence type="ECO:0000256" key="2">
    <source>
        <dbReference type="SAM" id="MobiDB-lite"/>
    </source>
</evidence>
<evidence type="ECO:0000256" key="3">
    <source>
        <dbReference type="SAM" id="Phobius"/>
    </source>
</evidence>
<dbReference type="InterPro" id="IPR045584">
    <property type="entry name" value="Pilin-like"/>
</dbReference>
<keyword evidence="1" id="KW-0488">Methylation</keyword>
<keyword evidence="3" id="KW-0472">Membrane</keyword>
<feature type="transmembrane region" description="Helical" evidence="3">
    <location>
        <begin position="33"/>
        <end position="53"/>
    </location>
</feature>
<dbReference type="SUPFAM" id="SSF54523">
    <property type="entry name" value="Pili subunits"/>
    <property type="match status" value="1"/>
</dbReference>
<dbReference type="InterPro" id="IPR000983">
    <property type="entry name" value="Bac_GSPG_pilin"/>
</dbReference>
<dbReference type="EMBL" id="JBIGIC010000001">
    <property type="protein sequence ID" value="MFG6485299.1"/>
    <property type="molecule type" value="Genomic_DNA"/>
</dbReference>
<accession>A0ABW7H5X8</accession>
<dbReference type="PRINTS" id="PR00813">
    <property type="entry name" value="BCTERIALGSPG"/>
</dbReference>
<dbReference type="InterPro" id="IPR012902">
    <property type="entry name" value="N_methyl_site"/>
</dbReference>
<keyword evidence="3" id="KW-1133">Transmembrane helix</keyword>
<protein>
    <submittedName>
        <fullName evidence="4">Type II secretion system protein</fullName>
    </submittedName>
</protein>
<dbReference type="Gene3D" id="3.30.700.10">
    <property type="entry name" value="Glycoprotein, Type 4 Pilin"/>
    <property type="match status" value="1"/>
</dbReference>
<organism evidence="4 5">
    <name type="scientific">Pelomonas candidula</name>
    <dbReference type="NCBI Taxonomy" id="3299025"/>
    <lineage>
        <taxon>Bacteria</taxon>
        <taxon>Pseudomonadati</taxon>
        <taxon>Pseudomonadota</taxon>
        <taxon>Betaproteobacteria</taxon>
        <taxon>Burkholderiales</taxon>
        <taxon>Sphaerotilaceae</taxon>
        <taxon>Roseateles</taxon>
    </lineage>
</organism>
<dbReference type="PANTHER" id="PTHR30093:SF47">
    <property type="entry name" value="TYPE IV PILUS NON-CORE MINOR PILIN PILE"/>
    <property type="match status" value="1"/>
</dbReference>
<sequence>MSAPRLRVRSRPPEGARAGLGAARRPARQSRGFTLIELIVVMAIVALLASIAAPRYFNSLQKSRETAMLQSLTTMRDAIDQYAADKGRYPDSLQELATARYIREVPEDPLTASRETWVEVPPPSDMQANGRVWDVRSGAAGRSADGRLYADW</sequence>
<keyword evidence="3" id="KW-0812">Transmembrane</keyword>
<feature type="region of interest" description="Disordered" evidence="2">
    <location>
        <begin position="1"/>
        <end position="23"/>
    </location>
</feature>
<evidence type="ECO:0000256" key="1">
    <source>
        <dbReference type="ARBA" id="ARBA00022481"/>
    </source>
</evidence>
<gene>
    <name evidence="4" type="ORF">ACG04R_01375</name>
</gene>
<dbReference type="PANTHER" id="PTHR30093">
    <property type="entry name" value="GENERAL SECRETION PATHWAY PROTEIN G"/>
    <property type="match status" value="1"/>
</dbReference>
<dbReference type="NCBIfam" id="TIGR02532">
    <property type="entry name" value="IV_pilin_GFxxxE"/>
    <property type="match status" value="1"/>
</dbReference>
<proteinExistence type="predicted"/>